<accession>A0ABV3SZW8</accession>
<dbReference type="Pfam" id="PF01844">
    <property type="entry name" value="HNH"/>
    <property type="match status" value="1"/>
</dbReference>
<dbReference type="InterPro" id="IPR003615">
    <property type="entry name" value="HNH_nuc"/>
</dbReference>
<protein>
    <submittedName>
        <fullName evidence="2">HNH endonuclease</fullName>
    </submittedName>
</protein>
<sequence length="312" mass="33093">MPAWKARLVAQRTKALCPDAAAFVDVAVAPRAERFGYARLDRLVAEAGARFAPDLSALADAEAAQGHHVTLTTRPDPGIGVDTMAGHAYLEATLDPADALDLESAVAAIAHGLLEDQQASNLTLDQRRAQALGVLARHYTAGQAGGVARVVHLYCHLSPGEGTGLVAVDNLQTVVPLERVEAWATTPGTVVKPVTVIDLNQSLTHDGYAPSARQREQAYLIAGVCAFPGCEKPAIPTGRLDLDHITAFDAGGQTSTENLAPLCRGHHRAKTHDAWSYTQIHPGEYLWRSPHGAHYLRHHGGGTTTITTADTG</sequence>
<dbReference type="CDD" id="cd00085">
    <property type="entry name" value="HNHc"/>
    <property type="match status" value="1"/>
</dbReference>
<keyword evidence="2" id="KW-0540">Nuclease</keyword>
<dbReference type="InterPro" id="IPR002711">
    <property type="entry name" value="HNH"/>
</dbReference>
<keyword evidence="2" id="KW-0378">Hydrolase</keyword>
<dbReference type="Gene3D" id="1.10.30.50">
    <property type="match status" value="1"/>
</dbReference>
<feature type="domain" description="HNH nuclease" evidence="1">
    <location>
        <begin position="214"/>
        <end position="268"/>
    </location>
</feature>
<evidence type="ECO:0000313" key="2">
    <source>
        <dbReference type="EMBL" id="MEX0427952.1"/>
    </source>
</evidence>
<dbReference type="RefSeq" id="WP_367993818.1">
    <property type="nucleotide sequence ID" value="NZ_JBFPJR010000014.1"/>
</dbReference>
<proteinExistence type="predicted"/>
<organism evidence="2 3">
    <name type="scientific">Nocardioides eburneus</name>
    <dbReference type="NCBI Taxonomy" id="3231482"/>
    <lineage>
        <taxon>Bacteria</taxon>
        <taxon>Bacillati</taxon>
        <taxon>Actinomycetota</taxon>
        <taxon>Actinomycetes</taxon>
        <taxon>Propionibacteriales</taxon>
        <taxon>Nocardioidaceae</taxon>
        <taxon>Nocardioides</taxon>
    </lineage>
</organism>
<dbReference type="EMBL" id="JBFPJR010000014">
    <property type="protein sequence ID" value="MEX0427952.1"/>
    <property type="molecule type" value="Genomic_DNA"/>
</dbReference>
<keyword evidence="3" id="KW-1185">Reference proteome</keyword>
<evidence type="ECO:0000313" key="3">
    <source>
        <dbReference type="Proteomes" id="UP001556631"/>
    </source>
</evidence>
<gene>
    <name evidence="2" type="ORF">AB3X52_10005</name>
</gene>
<comment type="caution">
    <text evidence="2">The sequence shown here is derived from an EMBL/GenBank/DDBJ whole genome shotgun (WGS) entry which is preliminary data.</text>
</comment>
<dbReference type="Proteomes" id="UP001556631">
    <property type="component" value="Unassembled WGS sequence"/>
</dbReference>
<keyword evidence="2" id="KW-0255">Endonuclease</keyword>
<dbReference type="SMART" id="SM00507">
    <property type="entry name" value="HNHc"/>
    <property type="match status" value="1"/>
</dbReference>
<evidence type="ECO:0000259" key="1">
    <source>
        <dbReference type="SMART" id="SM00507"/>
    </source>
</evidence>
<name>A0ABV3SZW8_9ACTN</name>
<dbReference type="GO" id="GO:0004519">
    <property type="term" value="F:endonuclease activity"/>
    <property type="evidence" value="ECO:0007669"/>
    <property type="project" value="UniProtKB-KW"/>
</dbReference>
<reference evidence="2 3" key="1">
    <citation type="submission" date="2024-07" db="EMBL/GenBank/DDBJ databases">
        <authorList>
            <person name="Lee S."/>
            <person name="Kang M."/>
        </authorList>
    </citation>
    <scope>NUCLEOTIDE SEQUENCE [LARGE SCALE GENOMIC DNA]</scope>
    <source>
        <strain evidence="2 3">DS6</strain>
    </source>
</reference>